<dbReference type="AlphaFoldDB" id="D0W842"/>
<dbReference type="EMBL" id="ACEQ02000007">
    <property type="protein sequence ID" value="EEZ76170.1"/>
    <property type="molecule type" value="Genomic_DNA"/>
</dbReference>
<accession>D0W842</accession>
<comment type="caution">
    <text evidence="1">The sequence shown here is derived from an EMBL/GenBank/DDBJ whole genome shotgun (WGS) entry which is preliminary data.</text>
</comment>
<dbReference type="Proteomes" id="UP000003843">
    <property type="component" value="Unassembled WGS sequence"/>
</dbReference>
<gene>
    <name evidence="1" type="ORF">NEILACOT_03695</name>
</gene>
<evidence type="ECO:0000313" key="2">
    <source>
        <dbReference type="Proteomes" id="UP000003843"/>
    </source>
</evidence>
<protein>
    <submittedName>
        <fullName evidence="1">Uncharacterized protein</fullName>
    </submittedName>
</protein>
<reference evidence="1 2" key="1">
    <citation type="submission" date="2009-10" db="EMBL/GenBank/DDBJ databases">
        <authorList>
            <person name="Weinstock G."/>
            <person name="Sodergren E."/>
            <person name="Clifton S."/>
            <person name="Fulton L."/>
            <person name="Fulton B."/>
            <person name="Courtney L."/>
            <person name="Fronick C."/>
            <person name="Harrison M."/>
            <person name="Strong C."/>
            <person name="Farmer C."/>
            <person name="Delahaunty K."/>
            <person name="Markovic C."/>
            <person name="Hall O."/>
            <person name="Minx P."/>
            <person name="Tomlinson C."/>
            <person name="Mitreva M."/>
            <person name="Nelson J."/>
            <person name="Hou S."/>
            <person name="Wollam A."/>
            <person name="Pepin K.H."/>
            <person name="Johnson M."/>
            <person name="Bhonagiri V."/>
            <person name="Nash W.E."/>
            <person name="Warren W."/>
            <person name="Chinwalla A."/>
            <person name="Mardis E.R."/>
            <person name="Wilson R.K."/>
        </authorList>
    </citation>
    <scope>NUCLEOTIDE SEQUENCE [LARGE SCALE GENOMIC DNA]</scope>
    <source>
        <strain evidence="1 2">ATCC 23970</strain>
    </source>
</reference>
<evidence type="ECO:0000313" key="1">
    <source>
        <dbReference type="EMBL" id="EEZ76170.1"/>
    </source>
</evidence>
<organism evidence="1 2">
    <name type="scientific">Neisseria lactamica ATCC 23970</name>
    <dbReference type="NCBI Taxonomy" id="546265"/>
    <lineage>
        <taxon>Bacteria</taxon>
        <taxon>Pseudomonadati</taxon>
        <taxon>Pseudomonadota</taxon>
        <taxon>Betaproteobacteria</taxon>
        <taxon>Neisseriales</taxon>
        <taxon>Neisseriaceae</taxon>
        <taxon>Neisseria</taxon>
    </lineage>
</organism>
<sequence length="46" mass="5733">MYENRFVTDIVILCQMMRCRFCGQMFLYLFQFNGLYFRVRVPIRRG</sequence>
<proteinExistence type="predicted"/>
<name>D0W842_NEILA</name>